<name>A0A0F9EE92_9ZZZZ</name>
<sequence length="55" mass="5518">MAAGNTSVQVVENPTATNIKTAVDAIITALAVTTYISIGQLGVGKAIAIVGVEYV</sequence>
<dbReference type="EMBL" id="LAZR01037405">
    <property type="protein sequence ID" value="KKL22298.1"/>
    <property type="molecule type" value="Genomic_DNA"/>
</dbReference>
<gene>
    <name evidence="1" type="ORF">LCGC14_2436820</name>
</gene>
<reference evidence="1" key="1">
    <citation type="journal article" date="2015" name="Nature">
        <title>Complex archaea that bridge the gap between prokaryotes and eukaryotes.</title>
        <authorList>
            <person name="Spang A."/>
            <person name="Saw J.H."/>
            <person name="Jorgensen S.L."/>
            <person name="Zaremba-Niedzwiedzka K."/>
            <person name="Martijn J."/>
            <person name="Lind A.E."/>
            <person name="van Eijk R."/>
            <person name="Schleper C."/>
            <person name="Guy L."/>
            <person name="Ettema T.J."/>
        </authorList>
    </citation>
    <scope>NUCLEOTIDE SEQUENCE</scope>
</reference>
<accession>A0A0F9EE92</accession>
<comment type="caution">
    <text evidence="1">The sequence shown here is derived from an EMBL/GenBank/DDBJ whole genome shotgun (WGS) entry which is preliminary data.</text>
</comment>
<evidence type="ECO:0000313" key="1">
    <source>
        <dbReference type="EMBL" id="KKL22298.1"/>
    </source>
</evidence>
<dbReference type="AlphaFoldDB" id="A0A0F9EE92"/>
<protein>
    <submittedName>
        <fullName evidence="1">Uncharacterized protein</fullName>
    </submittedName>
</protein>
<proteinExistence type="predicted"/>
<organism evidence="1">
    <name type="scientific">marine sediment metagenome</name>
    <dbReference type="NCBI Taxonomy" id="412755"/>
    <lineage>
        <taxon>unclassified sequences</taxon>
        <taxon>metagenomes</taxon>
        <taxon>ecological metagenomes</taxon>
    </lineage>
</organism>